<feature type="compositionally biased region" description="Polar residues" evidence="2">
    <location>
        <begin position="912"/>
        <end position="921"/>
    </location>
</feature>
<dbReference type="GeneID" id="112914396"/>
<dbReference type="RefSeq" id="XP_072615434.1">
    <property type="nucleotide sequence ID" value="XM_072759333.1"/>
</dbReference>
<evidence type="ECO:0000313" key="5">
    <source>
        <dbReference type="Proteomes" id="UP001652641"/>
    </source>
</evidence>
<dbReference type="Pfam" id="PF25541">
    <property type="entry name" value="TBCA_PH"/>
    <property type="match status" value="1"/>
</dbReference>
<protein>
    <submittedName>
        <fullName evidence="6">Pleckstrin homology domain-containing family A member 6 isoform X10</fullName>
    </submittedName>
</protein>
<feature type="domain" description="PH" evidence="3">
    <location>
        <begin position="163"/>
        <end position="282"/>
    </location>
</feature>
<dbReference type="InterPro" id="IPR036020">
    <property type="entry name" value="WW_dom_sf"/>
</dbReference>
<feature type="compositionally biased region" description="Polar residues" evidence="2">
    <location>
        <begin position="435"/>
        <end position="446"/>
    </location>
</feature>
<keyword evidence="5" id="KW-1185">Reference proteome</keyword>
<feature type="compositionally biased region" description="Low complexity" evidence="2">
    <location>
        <begin position="43"/>
        <end position="52"/>
    </location>
</feature>
<dbReference type="CDD" id="cd13248">
    <property type="entry name" value="PH_PEPP1_2_3"/>
    <property type="match status" value="1"/>
</dbReference>
<feature type="region of interest" description="Disordered" evidence="2">
    <location>
        <begin position="574"/>
        <end position="593"/>
    </location>
</feature>
<dbReference type="PROSITE" id="PS50003">
    <property type="entry name" value="PH_DOMAIN"/>
    <property type="match status" value="1"/>
</dbReference>
<evidence type="ECO:0000256" key="2">
    <source>
        <dbReference type="SAM" id="MobiDB-lite"/>
    </source>
</evidence>
<evidence type="ECO:0000259" key="3">
    <source>
        <dbReference type="PROSITE" id="PS50003"/>
    </source>
</evidence>
<evidence type="ECO:0000313" key="6">
    <source>
        <dbReference type="RefSeq" id="XP_072615434.1"/>
    </source>
</evidence>
<feature type="compositionally biased region" description="Basic and acidic residues" evidence="2">
    <location>
        <begin position="325"/>
        <end position="356"/>
    </location>
</feature>
<feature type="region of interest" description="Disordered" evidence="2">
    <location>
        <begin position="863"/>
        <end position="948"/>
    </location>
</feature>
<evidence type="ECO:0000259" key="4">
    <source>
        <dbReference type="PROSITE" id="PS50020"/>
    </source>
</evidence>
<dbReference type="Gene3D" id="2.30.29.30">
    <property type="entry name" value="Pleckstrin-homology domain (PH domain)/Phosphotyrosine-binding domain (PTB)"/>
    <property type="match status" value="1"/>
</dbReference>
<feature type="region of interest" description="Disordered" evidence="2">
    <location>
        <begin position="35"/>
        <end position="58"/>
    </location>
</feature>
<dbReference type="Proteomes" id="UP001652641">
    <property type="component" value="Chromosome 5"/>
</dbReference>
<dbReference type="InterPro" id="IPR001849">
    <property type="entry name" value="PH_domain"/>
</dbReference>
<name>A0ABM5AKW4_VULVU</name>
<dbReference type="PANTHER" id="PTHR12752:SF5">
    <property type="entry name" value="PLECKSTRIN HOMOLOGY DOMAIN-CONTAINING FAMILY A MEMBER 6"/>
    <property type="match status" value="1"/>
</dbReference>
<organism evidence="5 6">
    <name type="scientific">Vulpes vulpes</name>
    <name type="common">Red fox</name>
    <dbReference type="NCBI Taxonomy" id="9627"/>
    <lineage>
        <taxon>Eukaryota</taxon>
        <taxon>Metazoa</taxon>
        <taxon>Chordata</taxon>
        <taxon>Craniata</taxon>
        <taxon>Vertebrata</taxon>
        <taxon>Euteleostomi</taxon>
        <taxon>Mammalia</taxon>
        <taxon>Eutheria</taxon>
        <taxon>Laurasiatheria</taxon>
        <taxon>Carnivora</taxon>
        <taxon>Caniformia</taxon>
        <taxon>Canidae</taxon>
        <taxon>Vulpes</taxon>
    </lineage>
</organism>
<dbReference type="PROSITE" id="PS01159">
    <property type="entry name" value="WW_DOMAIN_1"/>
    <property type="match status" value="2"/>
</dbReference>
<feature type="region of interest" description="Disordered" evidence="2">
    <location>
        <begin position="289"/>
        <end position="464"/>
    </location>
</feature>
<feature type="compositionally biased region" description="Basic residues" evidence="2">
    <location>
        <begin position="1029"/>
        <end position="1043"/>
    </location>
</feature>
<feature type="compositionally biased region" description="Low complexity" evidence="2">
    <location>
        <begin position="888"/>
        <end position="911"/>
    </location>
</feature>
<feature type="compositionally biased region" description="Polar residues" evidence="2">
    <location>
        <begin position="576"/>
        <end position="591"/>
    </location>
</feature>
<sequence>MAEEIAWLDLPGRWTYGVDRGGRVFFINDEEKSTSWMHPGTESSIQSGHSSSPGLPKGWEMDSTQEGAVYFINHNERRNTFLHPVTGQVPEENKKFNLKTSALDMSNKAGGKRPAITNSDVSNLNMVSEVPSERPGVRATRTSRKAIAFGKRSHSMKRNLNAPVTKAGWLFKQASSGVKQWNKRWFVLVDRCLFYYKDEKEESILGSIPLLSFRVAAVQPSDNISRKYTFKVSTCWVDEARASSTHCLSPQAEHAGVRTYFFSAESPEEQEAWIQAMGEAARVQIPPAQKSVPQAVHHNHEKPDSENIPPSKHHHQPSHNSVPKPEPEAKTRGEGDGRGCEKAERKPERPEVKSEPLVKANGIQAGPEPASEPGSPYPEGPSVPGGGDRPAQPNGWQYSSPSRPGSTAFLPQDSESGGHQRSFPPRANPDKIAQRKSSMNQLQQWVNLRRGVPPPEDLRSPSRFYPVSRRVPEYYGPYSSQYPDDYQYYPPGVRPDSICSMPAYDRISPPWTVEDKRHSFRNGGGPAFQLREWKEPPGYGRQDGPVWLPGPSPSRQPVYYDELDATSGSLRRLSLQPRSHSVPRSPSQGSYSRARIYSPVRSPSARFERLPPRSEDIYADPAAYVMRRSISSPKYDYLGDRRPVPAGLFPYNYPPSPTVHDKMDELLDLQLQRNLEYLDQQMSESETLISMVNRMVENSSPRAQIFMQVPPYPEVFRDGLHTYKLNEQDTDKLLGKLCEQNKVVREQDRLVQQLRAEKESLESALMGTHQELEMFGNQPAYPEKLLHKKESLQNQLINIRVELSQATTALTNSTIEYESLESEVSALHDDLWEQLNLDVQNEVLNRQIQKEIWRIQDVMEGLRKNNPSRGTDTAKHRGGLGPTATYNSNSPASPLSSASLTSPLSPFSLVSGSQGSPTKPGSSEPKASYEQSKKDPYQTSPLDTTRDISLVPTRQEVEAEKQAALNKVGIVPPRTKSPTDEEVTPSRVVRRSANGLTNGLSSRQERPKSAVFPSEGKVKMSVEEQMDRMRRHQSGSMKEKRRSLQLPASPAPDPAGRPTYKVVRRHRSIHEVDISNLEAALRAEEPGGQAYETPREEIARLRKMELEPQHYDVDINKELSTPDKVLIPERYIDLEPDTPLSPEELKEKQKKVERIKTLIAKSSMQNVVPIGEGDLVDVPQDSESQLQEQEKRIEISCALATEASRRGRMLSVQCATPSPPTSPASLTPPANPLSSDSPRGADSSHTMRV</sequence>
<feature type="domain" description="WW" evidence="4">
    <location>
        <begin position="8"/>
        <end position="41"/>
    </location>
</feature>
<dbReference type="SMART" id="SM00233">
    <property type="entry name" value="PH"/>
    <property type="match status" value="1"/>
</dbReference>
<dbReference type="PANTHER" id="PTHR12752">
    <property type="entry name" value="PHOSPHOINOSITOL 3-PHOSPHATE-BINDING PROTEIN"/>
    <property type="match status" value="1"/>
</dbReference>
<accession>A0ABM5AKW4</accession>
<feature type="region of interest" description="Disordered" evidence="2">
    <location>
        <begin position="522"/>
        <end position="553"/>
    </location>
</feature>
<evidence type="ECO:0000256" key="1">
    <source>
        <dbReference type="SAM" id="Coils"/>
    </source>
</evidence>
<feature type="compositionally biased region" description="Low complexity" evidence="2">
    <location>
        <begin position="1223"/>
        <end position="1235"/>
    </location>
</feature>
<feature type="coiled-coil region" evidence="1">
    <location>
        <begin position="744"/>
        <end position="823"/>
    </location>
</feature>
<dbReference type="InterPro" id="IPR057971">
    <property type="entry name" value="PKHA4-7_TBCA"/>
</dbReference>
<feature type="domain" description="WW" evidence="4">
    <location>
        <begin position="53"/>
        <end position="86"/>
    </location>
</feature>
<dbReference type="PROSITE" id="PS50020">
    <property type="entry name" value="WW_DOMAIN_2"/>
    <property type="match status" value="2"/>
</dbReference>
<dbReference type="Pfam" id="PF00169">
    <property type="entry name" value="PH"/>
    <property type="match status" value="1"/>
</dbReference>
<dbReference type="Gene3D" id="2.20.70.10">
    <property type="match status" value="2"/>
</dbReference>
<feature type="region of interest" description="Disordered" evidence="2">
    <location>
        <begin position="960"/>
        <end position="1058"/>
    </location>
</feature>
<gene>
    <name evidence="6" type="primary">PLEKHA6</name>
</gene>
<feature type="region of interest" description="Disordered" evidence="2">
    <location>
        <begin position="1206"/>
        <end position="1249"/>
    </location>
</feature>
<dbReference type="InterPro" id="IPR001202">
    <property type="entry name" value="WW_dom"/>
</dbReference>
<proteinExistence type="predicted"/>
<dbReference type="SMART" id="SM00456">
    <property type="entry name" value="WW"/>
    <property type="match status" value="2"/>
</dbReference>
<keyword evidence="1" id="KW-0175">Coiled coil</keyword>
<dbReference type="SUPFAM" id="SSF50729">
    <property type="entry name" value="PH domain-like"/>
    <property type="match status" value="1"/>
</dbReference>
<feature type="compositionally biased region" description="Polar residues" evidence="2">
    <location>
        <begin position="394"/>
        <end position="405"/>
    </location>
</feature>
<dbReference type="CDD" id="cd00201">
    <property type="entry name" value="WW"/>
    <property type="match status" value="1"/>
</dbReference>
<feature type="compositionally biased region" description="Basic and acidic residues" evidence="2">
    <location>
        <begin position="1016"/>
        <end position="1028"/>
    </location>
</feature>
<dbReference type="InterPro" id="IPR011993">
    <property type="entry name" value="PH-like_dom_sf"/>
</dbReference>
<dbReference type="InterPro" id="IPR040392">
    <property type="entry name" value="PKHA4-7_PH"/>
</dbReference>
<dbReference type="SUPFAM" id="SSF51045">
    <property type="entry name" value="WW domain"/>
    <property type="match status" value="2"/>
</dbReference>
<reference evidence="6" key="1">
    <citation type="submission" date="2025-08" db="UniProtKB">
        <authorList>
            <consortium name="RefSeq"/>
        </authorList>
    </citation>
    <scope>IDENTIFICATION</scope>
    <source>
        <tissue evidence="6">Cell line</tissue>
    </source>
</reference>